<sequence length="195" mass="20463">MADTQPYRPKKRGYETAGDMLRSMLPIVIIVLVFAAFCVPRGSQRDPRIDPSVDITSAAQAVDFEVVAPDGLSDEWVPTSSKLLRAGDAESGQPNGLSIGYISPAEDYALFTIRQGLRAEMLSAAVDPADVTKDPAGDPVEIAGREWTPITTSEGDGYVNVSGEGETAVVIVLSGTADAAELRELAGSLAPAAGR</sequence>
<dbReference type="Pfam" id="PF14030">
    <property type="entry name" value="DUF4245"/>
    <property type="match status" value="1"/>
</dbReference>
<reference evidence="2 3" key="1">
    <citation type="journal article" date="2018" name="Int. J. Syst. Evol. Microbiol.">
        <title>Epidermidibacterium keratini gen. nov., sp. nov., a member of the family Sporichthyaceae, isolated from keratin epidermis.</title>
        <authorList>
            <person name="Lee D.G."/>
            <person name="Trujillo M.E."/>
            <person name="Kang S."/>
            <person name="Nam J.J."/>
            <person name="Kim Y.J."/>
        </authorList>
    </citation>
    <scope>NUCLEOTIDE SEQUENCE [LARGE SCALE GENOMIC DNA]</scope>
    <source>
        <strain evidence="2 3">EPI-7</strain>
    </source>
</reference>
<keyword evidence="1" id="KW-0472">Membrane</keyword>
<name>A0A7L4YLC8_9ACTN</name>
<evidence type="ECO:0000313" key="3">
    <source>
        <dbReference type="Proteomes" id="UP000463857"/>
    </source>
</evidence>
<organism evidence="2 3">
    <name type="scientific">Epidermidibacterium keratini</name>
    <dbReference type="NCBI Taxonomy" id="1891644"/>
    <lineage>
        <taxon>Bacteria</taxon>
        <taxon>Bacillati</taxon>
        <taxon>Actinomycetota</taxon>
        <taxon>Actinomycetes</taxon>
        <taxon>Sporichthyales</taxon>
        <taxon>Sporichthyaceae</taxon>
        <taxon>Epidermidibacterium</taxon>
    </lineage>
</organism>
<dbReference type="AlphaFoldDB" id="A0A7L4YLC8"/>
<dbReference type="OrthoDB" id="5146801at2"/>
<feature type="transmembrane region" description="Helical" evidence="1">
    <location>
        <begin position="20"/>
        <end position="39"/>
    </location>
</feature>
<dbReference type="Proteomes" id="UP000463857">
    <property type="component" value="Chromosome"/>
</dbReference>
<proteinExistence type="predicted"/>
<keyword evidence="1" id="KW-1133">Transmembrane helix</keyword>
<dbReference type="RefSeq" id="WP_159543485.1">
    <property type="nucleotide sequence ID" value="NZ_CP047156.1"/>
</dbReference>
<evidence type="ECO:0000256" key="1">
    <source>
        <dbReference type="SAM" id="Phobius"/>
    </source>
</evidence>
<dbReference type="InterPro" id="IPR025339">
    <property type="entry name" value="DUF4245"/>
</dbReference>
<dbReference type="InParanoid" id="A0A7L4YLC8"/>
<dbReference type="EMBL" id="CP047156">
    <property type="protein sequence ID" value="QHB99682.1"/>
    <property type="molecule type" value="Genomic_DNA"/>
</dbReference>
<protein>
    <submittedName>
        <fullName evidence="2">DUF4245 family protein</fullName>
    </submittedName>
</protein>
<dbReference type="KEGG" id="eke:EK0264_04860"/>
<accession>A0A7L4YLC8</accession>
<keyword evidence="1" id="KW-0812">Transmembrane</keyword>
<keyword evidence="3" id="KW-1185">Reference proteome</keyword>
<evidence type="ECO:0000313" key="2">
    <source>
        <dbReference type="EMBL" id="QHB99682.1"/>
    </source>
</evidence>
<gene>
    <name evidence="2" type="ORF">EK0264_04860</name>
</gene>